<comment type="caution">
    <text evidence="1">The sequence shown here is derived from an EMBL/GenBank/DDBJ whole genome shotgun (WGS) entry which is preliminary data.</text>
</comment>
<dbReference type="EMBL" id="QFAW01000019">
    <property type="protein sequence ID" value="PWE43678.1"/>
    <property type="molecule type" value="Genomic_DNA"/>
</dbReference>
<protein>
    <submittedName>
        <fullName evidence="1">Uncharacterized protein</fullName>
    </submittedName>
</protein>
<evidence type="ECO:0000313" key="2">
    <source>
        <dbReference type="Proteomes" id="UP000245056"/>
    </source>
</evidence>
<dbReference type="RefSeq" id="WP_109521214.1">
    <property type="nucleotide sequence ID" value="NZ_QFAW01000019.1"/>
</dbReference>
<organism evidence="1 2">
    <name type="scientific">Pseudomonas prosekii</name>
    <dbReference type="NCBI Taxonomy" id="1148509"/>
    <lineage>
        <taxon>Bacteria</taxon>
        <taxon>Pseudomonadati</taxon>
        <taxon>Pseudomonadota</taxon>
        <taxon>Gammaproteobacteria</taxon>
        <taxon>Pseudomonadales</taxon>
        <taxon>Pseudomonadaceae</taxon>
        <taxon>Pseudomonas</taxon>
    </lineage>
</organism>
<sequence>MAIKLKRSNLQEDKYVYTWKRDKGDGKYIGPLDRAKVDKDEGYEVLEFIENLMNVHRKDKLSDVHAVENVLHAPELSTVVSRSDLNIVAKAALRW</sequence>
<dbReference type="AlphaFoldDB" id="A0A2U2D6T7"/>
<accession>A0A2U2D6T7</accession>
<gene>
    <name evidence="1" type="ORF">C9I49_15340</name>
</gene>
<reference evidence="1 2" key="1">
    <citation type="submission" date="2018-05" db="EMBL/GenBank/DDBJ databases">
        <title>Genome sequences of two Antarctic strains of Pseudomonas prosekii: insights into adaptation to extreme conditions.</title>
        <authorList>
            <person name="Snopkova K."/>
            <person name="Dufkova K."/>
            <person name="Cejkova D."/>
            <person name="Sedlacek I."/>
            <person name="Smajs D."/>
        </authorList>
    </citation>
    <scope>NUCLEOTIDE SEQUENCE [LARGE SCALE GENOMIC DNA]</scope>
    <source>
        <strain evidence="1 2">P2673</strain>
    </source>
</reference>
<dbReference type="Proteomes" id="UP000245056">
    <property type="component" value="Unassembled WGS sequence"/>
</dbReference>
<name>A0A2U2D6T7_9PSED</name>
<dbReference type="OrthoDB" id="1260965at2"/>
<evidence type="ECO:0000313" key="1">
    <source>
        <dbReference type="EMBL" id="PWE43678.1"/>
    </source>
</evidence>
<proteinExistence type="predicted"/>